<keyword evidence="1" id="KW-0175">Coiled coil</keyword>
<dbReference type="EnsemblPlants" id="MELO3C029764.2.1">
    <property type="protein sequence ID" value="MELO3C029764.2.1"/>
    <property type="gene ID" value="MELO3C029764.2"/>
</dbReference>
<evidence type="ECO:0000313" key="2">
    <source>
        <dbReference type="EnsemblPlants" id="MELO3C029764.2.1"/>
    </source>
</evidence>
<sequence length="325" mass="37535">MFKFCTVRYSISNFKKRLNFKKSFVSPSLTFQNSSSSFFSTVNPLSPLSPPPLLSRSLVAFVFLRNPYRRFLTPAAVEICQLHRVTSEAKRNPYRRFLTPPRNIRNEISQMHRVIFQPPSNCDRTVQRRRTTVVLSQSSSRRRVLRNNILQPLPPTSERRNAVGSFFQSPPSKRRNLSTCLNRVLAISVRRLLPFGSSPCSLLHLDLLETLNQLEERLKDNIKKLSSFDKEDFTIFFVFKIIMSIQDYLTNDQALVQYFYSGLTPSDRNFVNAVVGDALGDKTPTEARTLTARTQFIPQNFLLHKIQPFFAFLGHLLTLAHIRML</sequence>
<protein>
    <submittedName>
        <fullName evidence="2">Uncharacterized protein</fullName>
    </submittedName>
</protein>
<name>A0A9I9E781_CUCME</name>
<organism evidence="2">
    <name type="scientific">Cucumis melo</name>
    <name type="common">Muskmelon</name>
    <dbReference type="NCBI Taxonomy" id="3656"/>
    <lineage>
        <taxon>Eukaryota</taxon>
        <taxon>Viridiplantae</taxon>
        <taxon>Streptophyta</taxon>
        <taxon>Embryophyta</taxon>
        <taxon>Tracheophyta</taxon>
        <taxon>Spermatophyta</taxon>
        <taxon>Magnoliopsida</taxon>
        <taxon>eudicotyledons</taxon>
        <taxon>Gunneridae</taxon>
        <taxon>Pentapetalae</taxon>
        <taxon>rosids</taxon>
        <taxon>fabids</taxon>
        <taxon>Cucurbitales</taxon>
        <taxon>Cucurbitaceae</taxon>
        <taxon>Benincaseae</taxon>
        <taxon>Cucumis</taxon>
    </lineage>
</organism>
<reference evidence="2" key="1">
    <citation type="submission" date="2023-03" db="UniProtKB">
        <authorList>
            <consortium name="EnsemblPlants"/>
        </authorList>
    </citation>
    <scope>IDENTIFICATION</scope>
</reference>
<evidence type="ECO:0000256" key="1">
    <source>
        <dbReference type="SAM" id="Coils"/>
    </source>
</evidence>
<feature type="coiled-coil region" evidence="1">
    <location>
        <begin position="204"/>
        <end position="231"/>
    </location>
</feature>
<accession>A0A9I9E781</accession>
<dbReference type="AlphaFoldDB" id="A0A9I9E781"/>
<proteinExistence type="predicted"/>
<dbReference type="Gramene" id="MELO3C029764.2.1">
    <property type="protein sequence ID" value="MELO3C029764.2.1"/>
    <property type="gene ID" value="MELO3C029764.2"/>
</dbReference>